<comment type="caution">
    <text evidence="2">The sequence shown here is derived from an EMBL/GenBank/DDBJ whole genome shotgun (WGS) entry which is preliminary data.</text>
</comment>
<sequence>MGGRIWHFSLEFFFVLICIFVLKTWVFPFFISIWFPISDMTELLHEWTLLMVGAITLFAYMGLGSTAKWSYHLNWKSSSALFCLYHLPFFVLPWTWFGQIQADWTYLVGEFFILFGLREWDSPFAILIVSWAAFLFGRWMKIKDKDEQGGRFASKHKVFVQK</sequence>
<dbReference type="AlphaFoldDB" id="A0AAJ1WT32"/>
<protein>
    <submittedName>
        <fullName evidence="2">Uncharacterized protein</fullName>
    </submittedName>
</protein>
<dbReference type="EMBL" id="JAUSUV010000009">
    <property type="protein sequence ID" value="MDQ0418013.1"/>
    <property type="molecule type" value="Genomic_DNA"/>
</dbReference>
<accession>A0AAJ1WT32</accession>
<proteinExistence type="predicted"/>
<organism evidence="2 3">
    <name type="scientific">Croceifilum oryzae</name>
    <dbReference type="NCBI Taxonomy" id="1553429"/>
    <lineage>
        <taxon>Bacteria</taxon>
        <taxon>Bacillati</taxon>
        <taxon>Bacillota</taxon>
        <taxon>Bacilli</taxon>
        <taxon>Bacillales</taxon>
        <taxon>Thermoactinomycetaceae</taxon>
        <taxon>Croceifilum</taxon>
    </lineage>
</organism>
<dbReference type="RefSeq" id="WP_307253402.1">
    <property type="nucleotide sequence ID" value="NZ_JAUSUV010000009.1"/>
</dbReference>
<dbReference type="Proteomes" id="UP001238450">
    <property type="component" value="Unassembled WGS sequence"/>
</dbReference>
<feature type="transmembrane region" description="Helical" evidence="1">
    <location>
        <begin position="12"/>
        <end position="35"/>
    </location>
</feature>
<evidence type="ECO:0000256" key="1">
    <source>
        <dbReference type="SAM" id="Phobius"/>
    </source>
</evidence>
<evidence type="ECO:0000313" key="2">
    <source>
        <dbReference type="EMBL" id="MDQ0418013.1"/>
    </source>
</evidence>
<feature type="transmembrane region" description="Helical" evidence="1">
    <location>
        <begin position="79"/>
        <end position="100"/>
    </location>
</feature>
<keyword evidence="3" id="KW-1185">Reference proteome</keyword>
<name>A0AAJ1WT32_9BACL</name>
<feature type="transmembrane region" description="Helical" evidence="1">
    <location>
        <begin position="47"/>
        <end position="67"/>
    </location>
</feature>
<keyword evidence="1" id="KW-0472">Membrane</keyword>
<feature type="transmembrane region" description="Helical" evidence="1">
    <location>
        <begin position="120"/>
        <end position="137"/>
    </location>
</feature>
<evidence type="ECO:0000313" key="3">
    <source>
        <dbReference type="Proteomes" id="UP001238450"/>
    </source>
</evidence>
<gene>
    <name evidence="2" type="ORF">J2Z48_002202</name>
</gene>
<reference evidence="2 3" key="1">
    <citation type="submission" date="2023-07" db="EMBL/GenBank/DDBJ databases">
        <title>Genomic Encyclopedia of Type Strains, Phase IV (KMG-IV): sequencing the most valuable type-strain genomes for metagenomic binning, comparative biology and taxonomic classification.</title>
        <authorList>
            <person name="Goeker M."/>
        </authorList>
    </citation>
    <scope>NUCLEOTIDE SEQUENCE [LARGE SCALE GENOMIC DNA]</scope>
    <source>
        <strain evidence="2 3">DSM 46876</strain>
    </source>
</reference>
<keyword evidence="1" id="KW-1133">Transmembrane helix</keyword>
<keyword evidence="1" id="KW-0812">Transmembrane</keyword>